<name>A0AAX1WQ44_9BURK</name>
<evidence type="ECO:0000313" key="3">
    <source>
        <dbReference type="Proteomes" id="UP000271868"/>
    </source>
</evidence>
<accession>A0AAX1WQ44</accession>
<sequence>MDTPNWALVANGSMARLLELDPAAATHWTERQCLTHPAARLHGSAAGHEPPGHSIAGRSGLAPRSEAAAQERRTFAREVAHALREAVFASNPFLGELMEQLDGVTHQRLVASHAQDLTQLSLQELARYLQAERGG</sequence>
<keyword evidence="3" id="KW-1185">Reference proteome</keyword>
<evidence type="ECO:0000256" key="1">
    <source>
        <dbReference type="SAM" id="MobiDB-lite"/>
    </source>
</evidence>
<organism evidence="2 3">
    <name type="scientific">Diaphorobacter nitroreducens</name>
    <dbReference type="NCBI Taxonomy" id="164759"/>
    <lineage>
        <taxon>Bacteria</taxon>
        <taxon>Pseudomonadati</taxon>
        <taxon>Pseudomonadota</taxon>
        <taxon>Betaproteobacteria</taxon>
        <taxon>Burkholderiales</taxon>
        <taxon>Comamonadaceae</taxon>
        <taxon>Diaphorobacter</taxon>
    </lineage>
</organism>
<evidence type="ECO:0000313" key="2">
    <source>
        <dbReference type="EMBL" id="ROR39306.1"/>
    </source>
</evidence>
<dbReference type="Pfam" id="PF10116">
    <property type="entry name" value="Host_attach"/>
    <property type="match status" value="1"/>
</dbReference>
<gene>
    <name evidence="2" type="ORF">EDC60_3360</name>
</gene>
<reference evidence="2 3" key="1">
    <citation type="submission" date="2018-11" db="EMBL/GenBank/DDBJ databases">
        <title>Genomic Encyclopedia of Type Strains, Phase IV (KMG-IV): sequencing the most valuable type-strain genomes for metagenomic binning, comparative biology and taxonomic classification.</title>
        <authorList>
            <person name="Goeker M."/>
        </authorList>
    </citation>
    <scope>NUCLEOTIDE SEQUENCE [LARGE SCALE GENOMIC DNA]</scope>
    <source>
        <strain evidence="2 3">DSM 15985</strain>
    </source>
</reference>
<dbReference type="InterPro" id="IPR019291">
    <property type="entry name" value="Host_attachment_protein"/>
</dbReference>
<protein>
    <submittedName>
        <fullName evidence="2">Protein required for attachment to host cells</fullName>
    </submittedName>
</protein>
<dbReference type="AlphaFoldDB" id="A0AAX1WQ44"/>
<comment type="caution">
    <text evidence="2">The sequence shown here is derived from an EMBL/GenBank/DDBJ whole genome shotgun (WGS) entry which is preliminary data.</text>
</comment>
<dbReference type="RefSeq" id="WP_123676805.1">
    <property type="nucleotide sequence ID" value="NZ_RJVL01000009.1"/>
</dbReference>
<proteinExistence type="predicted"/>
<dbReference type="EMBL" id="RJVL01000009">
    <property type="protein sequence ID" value="ROR39306.1"/>
    <property type="molecule type" value="Genomic_DNA"/>
</dbReference>
<dbReference type="Proteomes" id="UP000271868">
    <property type="component" value="Unassembled WGS sequence"/>
</dbReference>
<feature type="region of interest" description="Disordered" evidence="1">
    <location>
        <begin position="39"/>
        <end position="72"/>
    </location>
</feature>